<keyword evidence="2" id="KW-1003">Cell membrane</keyword>
<dbReference type="InterPro" id="IPR004089">
    <property type="entry name" value="MCPsignal_dom"/>
</dbReference>
<sequence>MKKHSTLFSFSGFMLGISAPIGWTIIRLLLFYDKNQTLTGQVYKDIFGSLEHMLLYSYMGFGTALVLSTLGFLIGRSGDELHERAAELDLLHTEVASQKEIFENRYRVLDNNIKNFHHISSKIQMSLNLEEILLLCAEGLHEVLGYERVNILMVQERHLRFVTTAGTEDFDLDSVSMPLTPSIGVIYKCFVDRKVYLIDDISRYPQDYHLQPPYDNLAPLRSRSFILCPIVVKGETVGIFAIDNKTSKRALNDSDVDTIMLFADQVASAMTRINLLTSIDTLTTEMESSFAFLLGNREQYSRNVRNLQENVVSVADGTAVIASASEGVMASVDETSAAVNEISVAIEQVTRNLDHLAGIVHQSASAMEEINSTISNVEQNSAISHEVSSQVKSQADESISVVNKTIEALAEIQNSVELSYAAIKRLVENSTRIENIVSVINDITKRTNLLALNASIIAAQAGEYGKSFGVVADEIRNLSLQTGNSTGEITSIIEEIMTESRTAASNITNSKSLVQRGVELGHSTGESLKAIYDRSVCSMEMTQQIKQATEEQVGSVQVVARSMEDISAMTSQIFAASTDQAKATRSIARSIETIKDMTHEMVQSTSRQVEDGHQISRTVESVSEMVKEMFDNMEQRRKQSAEVIRELESIKNLTT</sequence>
<dbReference type="PANTHER" id="PTHR32089:SF112">
    <property type="entry name" value="LYSOZYME-LIKE PROTEIN-RELATED"/>
    <property type="match status" value="1"/>
</dbReference>
<dbReference type="SMART" id="SM00283">
    <property type="entry name" value="MA"/>
    <property type="match status" value="1"/>
</dbReference>
<dbReference type="PANTHER" id="PTHR32089">
    <property type="entry name" value="METHYL-ACCEPTING CHEMOTAXIS PROTEIN MCPB"/>
    <property type="match status" value="1"/>
</dbReference>
<dbReference type="CDD" id="cd11386">
    <property type="entry name" value="MCP_signal"/>
    <property type="match status" value="1"/>
</dbReference>
<feature type="domain" description="T-SNARE coiled-coil homology" evidence="7">
    <location>
        <begin position="574"/>
        <end position="636"/>
    </location>
</feature>
<dbReference type="SUPFAM" id="SSF55781">
    <property type="entry name" value="GAF domain-like"/>
    <property type="match status" value="1"/>
</dbReference>
<evidence type="ECO:0000256" key="5">
    <source>
        <dbReference type="SAM" id="Phobius"/>
    </source>
</evidence>
<feature type="domain" description="Methyl-accepting transducer" evidence="6">
    <location>
        <begin position="331"/>
        <end position="567"/>
    </location>
</feature>
<dbReference type="SMART" id="SM00065">
    <property type="entry name" value="GAF"/>
    <property type="match status" value="1"/>
</dbReference>
<dbReference type="InterPro" id="IPR003018">
    <property type="entry name" value="GAF"/>
</dbReference>
<gene>
    <name evidence="8" type="ORF">KJB30_09705</name>
</gene>
<evidence type="ECO:0000256" key="3">
    <source>
        <dbReference type="ARBA" id="ARBA00023224"/>
    </source>
</evidence>
<evidence type="ECO:0000259" key="7">
    <source>
        <dbReference type="PROSITE" id="PS50192"/>
    </source>
</evidence>
<organism evidence="8 9">
    <name type="scientific">Pelotalea chapellei</name>
    <dbReference type="NCBI Taxonomy" id="44671"/>
    <lineage>
        <taxon>Bacteria</taxon>
        <taxon>Pseudomonadati</taxon>
        <taxon>Thermodesulfobacteriota</taxon>
        <taxon>Desulfuromonadia</taxon>
        <taxon>Geobacterales</taxon>
        <taxon>Geobacteraceae</taxon>
        <taxon>Pelotalea</taxon>
    </lineage>
</organism>
<evidence type="ECO:0000256" key="1">
    <source>
        <dbReference type="ARBA" id="ARBA00004429"/>
    </source>
</evidence>
<dbReference type="RefSeq" id="WP_214298545.1">
    <property type="nucleotide sequence ID" value="NZ_JAHDYS010000008.1"/>
</dbReference>
<dbReference type="PROSITE" id="PS50192">
    <property type="entry name" value="T_SNARE"/>
    <property type="match status" value="1"/>
</dbReference>
<evidence type="ECO:0000313" key="8">
    <source>
        <dbReference type="EMBL" id="MBT1072059.1"/>
    </source>
</evidence>
<protein>
    <submittedName>
        <fullName evidence="8">GAF domain-containing protein</fullName>
    </submittedName>
</protein>
<dbReference type="Gene3D" id="1.10.287.950">
    <property type="entry name" value="Methyl-accepting chemotaxis protein"/>
    <property type="match status" value="1"/>
</dbReference>
<keyword evidence="5" id="KW-1133">Transmembrane helix</keyword>
<comment type="subcellular location">
    <subcellularLocation>
        <location evidence="1">Cell inner membrane</location>
        <topology evidence="1">Multi-pass membrane protein</topology>
    </subcellularLocation>
</comment>
<dbReference type="InterPro" id="IPR000727">
    <property type="entry name" value="T_SNARE_dom"/>
</dbReference>
<dbReference type="InterPro" id="IPR029016">
    <property type="entry name" value="GAF-like_dom_sf"/>
</dbReference>
<keyword evidence="2" id="KW-0997">Cell inner membrane</keyword>
<dbReference type="Pfam" id="PF01590">
    <property type="entry name" value="GAF"/>
    <property type="match status" value="1"/>
</dbReference>
<feature type="transmembrane region" description="Helical" evidence="5">
    <location>
        <begin position="12"/>
        <end position="32"/>
    </location>
</feature>
<keyword evidence="3 4" id="KW-0807">Transducer</keyword>
<name>A0ABS5U8S2_9BACT</name>
<proteinExistence type="predicted"/>
<evidence type="ECO:0000259" key="6">
    <source>
        <dbReference type="PROSITE" id="PS50111"/>
    </source>
</evidence>
<dbReference type="SUPFAM" id="SSF58104">
    <property type="entry name" value="Methyl-accepting chemotaxis protein (MCP) signaling domain"/>
    <property type="match status" value="1"/>
</dbReference>
<dbReference type="Pfam" id="PF00015">
    <property type="entry name" value="MCPsignal"/>
    <property type="match status" value="1"/>
</dbReference>
<evidence type="ECO:0000313" key="9">
    <source>
        <dbReference type="Proteomes" id="UP000784128"/>
    </source>
</evidence>
<keyword evidence="5" id="KW-0472">Membrane</keyword>
<evidence type="ECO:0000256" key="4">
    <source>
        <dbReference type="PROSITE-ProRule" id="PRU00284"/>
    </source>
</evidence>
<dbReference type="Gene3D" id="3.30.450.40">
    <property type="match status" value="1"/>
</dbReference>
<dbReference type="Proteomes" id="UP000784128">
    <property type="component" value="Unassembled WGS sequence"/>
</dbReference>
<comment type="caution">
    <text evidence="8">The sequence shown here is derived from an EMBL/GenBank/DDBJ whole genome shotgun (WGS) entry which is preliminary data.</text>
</comment>
<evidence type="ECO:0000256" key="2">
    <source>
        <dbReference type="ARBA" id="ARBA00022519"/>
    </source>
</evidence>
<keyword evidence="5" id="KW-0812">Transmembrane</keyword>
<dbReference type="EMBL" id="JAHDYS010000008">
    <property type="protein sequence ID" value="MBT1072059.1"/>
    <property type="molecule type" value="Genomic_DNA"/>
</dbReference>
<feature type="transmembrane region" description="Helical" evidence="5">
    <location>
        <begin position="53"/>
        <end position="74"/>
    </location>
</feature>
<keyword evidence="9" id="KW-1185">Reference proteome</keyword>
<accession>A0ABS5U8S2</accession>
<reference evidence="8 9" key="1">
    <citation type="submission" date="2021-05" db="EMBL/GenBank/DDBJ databases">
        <title>The draft genome of Geobacter chapellei DSM 13688.</title>
        <authorList>
            <person name="Xu Z."/>
            <person name="Masuda Y."/>
            <person name="Itoh H."/>
            <person name="Senoo K."/>
        </authorList>
    </citation>
    <scope>NUCLEOTIDE SEQUENCE [LARGE SCALE GENOMIC DNA]</scope>
    <source>
        <strain evidence="8 9">DSM 13688</strain>
    </source>
</reference>
<dbReference type="PROSITE" id="PS50111">
    <property type="entry name" value="CHEMOTAXIS_TRANSDUC_2"/>
    <property type="match status" value="1"/>
</dbReference>